<dbReference type="InterPro" id="IPR016197">
    <property type="entry name" value="Chromo-like_dom_sf"/>
</dbReference>
<organism evidence="2 3">
    <name type="scientific">Potamilus streckersoni</name>
    <dbReference type="NCBI Taxonomy" id="2493646"/>
    <lineage>
        <taxon>Eukaryota</taxon>
        <taxon>Metazoa</taxon>
        <taxon>Spiralia</taxon>
        <taxon>Lophotrochozoa</taxon>
        <taxon>Mollusca</taxon>
        <taxon>Bivalvia</taxon>
        <taxon>Autobranchia</taxon>
        <taxon>Heteroconchia</taxon>
        <taxon>Palaeoheterodonta</taxon>
        <taxon>Unionida</taxon>
        <taxon>Unionoidea</taxon>
        <taxon>Unionidae</taxon>
        <taxon>Ambleminae</taxon>
        <taxon>Lampsilini</taxon>
        <taxon>Potamilus</taxon>
    </lineage>
</organism>
<reference evidence="2" key="2">
    <citation type="journal article" date="2021" name="Genome Biol. Evol.">
        <title>Developing a high-quality reference genome for a parasitic bivalve with doubly uniparental inheritance (Bivalvia: Unionida).</title>
        <authorList>
            <person name="Smith C.H."/>
        </authorList>
    </citation>
    <scope>NUCLEOTIDE SEQUENCE</scope>
    <source>
        <strain evidence="2">CHS0354</strain>
        <tissue evidence="2">Mantle</tissue>
    </source>
</reference>
<dbReference type="Gene3D" id="2.40.50.40">
    <property type="match status" value="1"/>
</dbReference>
<proteinExistence type="predicted"/>
<comment type="caution">
    <text evidence="2">The sequence shown here is derived from an EMBL/GenBank/DDBJ whole genome shotgun (WGS) entry which is preliminary data.</text>
</comment>
<evidence type="ECO:0000313" key="2">
    <source>
        <dbReference type="EMBL" id="KAK3591593.1"/>
    </source>
</evidence>
<dbReference type="InterPro" id="IPR023780">
    <property type="entry name" value="Chromo_domain"/>
</dbReference>
<dbReference type="PROSITE" id="PS50013">
    <property type="entry name" value="CHROMO_2"/>
    <property type="match status" value="1"/>
</dbReference>
<dbReference type="EMBL" id="JAEAOA010000845">
    <property type="protein sequence ID" value="KAK3591593.1"/>
    <property type="molecule type" value="Genomic_DNA"/>
</dbReference>
<reference evidence="2" key="3">
    <citation type="submission" date="2023-05" db="EMBL/GenBank/DDBJ databases">
        <authorList>
            <person name="Smith C.H."/>
        </authorList>
    </citation>
    <scope>NUCLEOTIDE SEQUENCE</scope>
    <source>
        <strain evidence="2">CHS0354</strain>
        <tissue evidence="2">Mantle</tissue>
    </source>
</reference>
<sequence>MDRIKSKSWTSRCVFEKEIGAYIFGVYSVKAIHVQRKRRGIQQYLVEWEGYTMKEATCEPKRNIPEEIINSLWGNKTHSINKE</sequence>
<name>A0AAE0SHK7_9BIVA</name>
<accession>A0AAE0SHK7</accession>
<dbReference type="SUPFAM" id="SSF54160">
    <property type="entry name" value="Chromo domain-like"/>
    <property type="match status" value="1"/>
</dbReference>
<evidence type="ECO:0000259" key="1">
    <source>
        <dbReference type="PROSITE" id="PS50013"/>
    </source>
</evidence>
<keyword evidence="3" id="KW-1185">Reference proteome</keyword>
<dbReference type="Proteomes" id="UP001195483">
    <property type="component" value="Unassembled WGS sequence"/>
</dbReference>
<dbReference type="Pfam" id="PF00385">
    <property type="entry name" value="Chromo"/>
    <property type="match status" value="1"/>
</dbReference>
<reference evidence="2" key="1">
    <citation type="journal article" date="2021" name="Genome Biol. Evol.">
        <title>A High-Quality Reference Genome for a Parasitic Bivalve with Doubly Uniparental Inheritance (Bivalvia: Unionida).</title>
        <authorList>
            <person name="Smith C.H."/>
        </authorList>
    </citation>
    <scope>NUCLEOTIDE SEQUENCE</scope>
    <source>
        <strain evidence="2">CHS0354</strain>
    </source>
</reference>
<dbReference type="AlphaFoldDB" id="A0AAE0SHK7"/>
<feature type="domain" description="Chromo" evidence="1">
    <location>
        <begin position="27"/>
        <end position="64"/>
    </location>
</feature>
<dbReference type="InterPro" id="IPR000953">
    <property type="entry name" value="Chromo/chromo_shadow_dom"/>
</dbReference>
<protein>
    <recommendedName>
        <fullName evidence="1">Chromo domain-containing protein</fullName>
    </recommendedName>
</protein>
<gene>
    <name evidence="2" type="ORF">CHS0354_013774</name>
</gene>
<evidence type="ECO:0000313" key="3">
    <source>
        <dbReference type="Proteomes" id="UP001195483"/>
    </source>
</evidence>